<protein>
    <submittedName>
        <fullName evidence="5">Monocarboxylate transporter, putative</fullName>
    </submittedName>
</protein>
<feature type="transmembrane region" description="Helical" evidence="4">
    <location>
        <begin position="251"/>
        <end position="270"/>
    </location>
</feature>
<dbReference type="KEGG" id="tasa:A1Q1_01470"/>
<comment type="subcellular location">
    <subcellularLocation>
        <location evidence="1">Membrane</location>
        <topology evidence="1">Multi-pass membrane protein</topology>
    </subcellularLocation>
</comment>
<evidence type="ECO:0000256" key="1">
    <source>
        <dbReference type="ARBA" id="ARBA00004141"/>
    </source>
</evidence>
<dbReference type="Proteomes" id="UP000002748">
    <property type="component" value="Unassembled WGS sequence"/>
</dbReference>
<gene>
    <name evidence="5" type="ORF">A1Q1_01470</name>
</gene>
<feature type="transmembrane region" description="Helical" evidence="4">
    <location>
        <begin position="282"/>
        <end position="303"/>
    </location>
</feature>
<feature type="transmembrane region" description="Helical" evidence="4">
    <location>
        <begin position="192"/>
        <end position="210"/>
    </location>
</feature>
<dbReference type="InterPro" id="IPR011701">
    <property type="entry name" value="MFS"/>
</dbReference>
<dbReference type="EMBL" id="ALBS01000171">
    <property type="protein sequence ID" value="EJT49448.1"/>
    <property type="molecule type" value="Genomic_DNA"/>
</dbReference>
<dbReference type="VEuPathDB" id="FungiDB:A1Q1_01470"/>
<feature type="transmembrane region" description="Helical" evidence="4">
    <location>
        <begin position="448"/>
        <end position="469"/>
    </location>
</feature>
<name>J5QWD2_TRIAS</name>
<dbReference type="GO" id="GO:0016020">
    <property type="term" value="C:membrane"/>
    <property type="evidence" value="ECO:0007669"/>
    <property type="project" value="UniProtKB-SubCell"/>
</dbReference>
<dbReference type="PANTHER" id="PTHR11360">
    <property type="entry name" value="MONOCARBOXYLATE TRANSPORTER"/>
    <property type="match status" value="1"/>
</dbReference>
<dbReference type="AlphaFoldDB" id="J5QWD2"/>
<reference evidence="5 6" key="1">
    <citation type="journal article" date="2012" name="Eukaryot. Cell">
        <title>Draft genome sequence of CBS 2479, the standard type strain of Trichosporon asahii.</title>
        <authorList>
            <person name="Yang R.Y."/>
            <person name="Li H.T."/>
            <person name="Zhu H."/>
            <person name="Zhou G.P."/>
            <person name="Wang M."/>
            <person name="Wang L."/>
        </authorList>
    </citation>
    <scope>NUCLEOTIDE SEQUENCE [LARGE SCALE GENOMIC DNA]</scope>
    <source>
        <strain evidence="6">ATCC 90039 / CBS 2479 / JCM 2466 / KCTC 7840 / NCYC 2677 / UAMH 7654</strain>
    </source>
</reference>
<feature type="transmembrane region" description="Helical" evidence="4">
    <location>
        <begin position="216"/>
        <end position="239"/>
    </location>
</feature>
<dbReference type="GeneID" id="25984984"/>
<feature type="transmembrane region" description="Helical" evidence="4">
    <location>
        <begin position="324"/>
        <end position="342"/>
    </location>
</feature>
<evidence type="ECO:0000256" key="3">
    <source>
        <dbReference type="SAM" id="MobiDB-lite"/>
    </source>
</evidence>
<feature type="transmembrane region" description="Helical" evidence="4">
    <location>
        <begin position="481"/>
        <end position="498"/>
    </location>
</feature>
<sequence>MTDTRSKPWRDPSLPDGDCIHATDAQRQALVEAEFGAYPTASFNDVPLARNVSRVSAQSGTQHVLPSGVEGYDEKGRGGAGGQTLEYHAEKGETEAQREHDENQVLEEASRMEYVEPGWKGWLNCAGSFLVNMLCYGMTQSWGVFQQEYAHGKLSSTSGMAVSWIGSIQFALRPMLGCVSGPLLDCGYLKQLMMVGGLLYTFCLMMASLSKEYWQVLLSHGIGVGIGMGLIFSPSVATLSHHFARSRYRTLAFGLQASGSAIAGIFLPIMLNYLIPAVGVDWSLRILGFLVLAFSAFAFFALSTTVAPRKKVAVLSPEVFRNKAYTVYVAGACLASMAIYAPQTFGVTYATSKGVPVSLANYAPAIANGVSLFGRIIPLFFAQRIGPINVLAAFGSASGIMMYFWTLTNSVGAILAYDAIYGIASGGYGASMNPGAASFAPHTNQAGLYLGMCFFVSGFFWLAGTPITAQLKDTNDTYLEASMFCATVVLVGSIGIGVSRVMRSKQVGTPWV</sequence>
<feature type="compositionally biased region" description="Polar residues" evidence="3">
    <location>
        <begin position="54"/>
        <end position="64"/>
    </location>
</feature>
<feature type="region of interest" description="Disordered" evidence="3">
    <location>
        <begin position="54"/>
        <end position="84"/>
    </location>
</feature>
<organism evidence="5 6">
    <name type="scientific">Trichosporon asahii var. asahii (strain ATCC 90039 / CBS 2479 / JCM 2466 / KCTC 7840 / NBRC 103889/ NCYC 2677 / UAMH 7654)</name>
    <name type="common">Yeast</name>
    <dbReference type="NCBI Taxonomy" id="1186058"/>
    <lineage>
        <taxon>Eukaryota</taxon>
        <taxon>Fungi</taxon>
        <taxon>Dikarya</taxon>
        <taxon>Basidiomycota</taxon>
        <taxon>Agaricomycotina</taxon>
        <taxon>Tremellomycetes</taxon>
        <taxon>Trichosporonales</taxon>
        <taxon>Trichosporonaceae</taxon>
        <taxon>Trichosporon</taxon>
    </lineage>
</organism>
<dbReference type="HOGENOM" id="CLU_001265_1_1_1"/>
<dbReference type="PANTHER" id="PTHR11360:SF234">
    <property type="entry name" value="MFS-TYPE TRANSPORTER DBAD-RELATED"/>
    <property type="match status" value="1"/>
</dbReference>
<feature type="transmembrane region" description="Helical" evidence="4">
    <location>
        <begin position="362"/>
        <end position="381"/>
    </location>
</feature>
<dbReference type="RefSeq" id="XP_014179984.1">
    <property type="nucleotide sequence ID" value="XM_014324509.1"/>
</dbReference>
<accession>J5QWD2</accession>
<dbReference type="InterPro" id="IPR036259">
    <property type="entry name" value="MFS_trans_sf"/>
</dbReference>
<comment type="caution">
    <text evidence="5">The sequence shown here is derived from an EMBL/GenBank/DDBJ whole genome shotgun (WGS) entry which is preliminary data.</text>
</comment>
<evidence type="ECO:0000256" key="2">
    <source>
        <dbReference type="ARBA" id="ARBA00006727"/>
    </source>
</evidence>
<dbReference type="OrthoDB" id="6509908at2759"/>
<dbReference type="GO" id="GO:0022857">
    <property type="term" value="F:transmembrane transporter activity"/>
    <property type="evidence" value="ECO:0007669"/>
    <property type="project" value="InterPro"/>
</dbReference>
<dbReference type="Gene3D" id="1.20.1250.20">
    <property type="entry name" value="MFS general substrate transporter like domains"/>
    <property type="match status" value="2"/>
</dbReference>
<dbReference type="Pfam" id="PF07690">
    <property type="entry name" value="MFS_1"/>
    <property type="match status" value="1"/>
</dbReference>
<dbReference type="SUPFAM" id="SSF103473">
    <property type="entry name" value="MFS general substrate transporter"/>
    <property type="match status" value="1"/>
</dbReference>
<evidence type="ECO:0000256" key="4">
    <source>
        <dbReference type="SAM" id="Phobius"/>
    </source>
</evidence>
<keyword evidence="4" id="KW-0472">Membrane</keyword>
<feature type="transmembrane region" description="Helical" evidence="4">
    <location>
        <begin position="388"/>
        <end position="405"/>
    </location>
</feature>
<keyword evidence="4" id="KW-0812">Transmembrane</keyword>
<dbReference type="CDD" id="cd17352">
    <property type="entry name" value="MFS_MCT_SLC16"/>
    <property type="match status" value="1"/>
</dbReference>
<evidence type="ECO:0000313" key="6">
    <source>
        <dbReference type="Proteomes" id="UP000002748"/>
    </source>
</evidence>
<keyword evidence="4" id="KW-1133">Transmembrane helix</keyword>
<evidence type="ECO:0000313" key="5">
    <source>
        <dbReference type="EMBL" id="EJT49448.1"/>
    </source>
</evidence>
<comment type="similarity">
    <text evidence="2">Belongs to the major facilitator superfamily. Monocarboxylate porter (TC 2.A.1.13) family.</text>
</comment>
<dbReference type="InterPro" id="IPR050327">
    <property type="entry name" value="Proton-linked_MCT"/>
</dbReference>
<proteinExistence type="inferred from homology"/>